<dbReference type="EMBL" id="JAACJP010000007">
    <property type="protein sequence ID" value="KAF5383026.1"/>
    <property type="molecule type" value="Genomic_DNA"/>
</dbReference>
<feature type="signal peptide" evidence="1">
    <location>
        <begin position="1"/>
        <end position="20"/>
    </location>
</feature>
<dbReference type="Gene3D" id="3.40.50.2000">
    <property type="entry name" value="Glycogen Phosphorylase B"/>
    <property type="match status" value="2"/>
</dbReference>
<evidence type="ECO:0000313" key="2">
    <source>
        <dbReference type="EMBL" id="KAF5383026.1"/>
    </source>
</evidence>
<feature type="chain" id="PRO_5033990557" description="Glycosyltransferase" evidence="1">
    <location>
        <begin position="21"/>
        <end position="506"/>
    </location>
</feature>
<dbReference type="PANTHER" id="PTHR48045:SF31">
    <property type="entry name" value="UDP-GLYCOSYLTRANSFERASE 76B1-LIKE"/>
    <property type="match status" value="1"/>
</dbReference>
<dbReference type="AlphaFoldDB" id="A0A8H5HGB7"/>
<gene>
    <name evidence="2" type="ORF">D9615_005086</name>
</gene>
<dbReference type="SUPFAM" id="SSF53756">
    <property type="entry name" value="UDP-Glycosyltransferase/glycogen phosphorylase"/>
    <property type="match status" value="1"/>
</dbReference>
<organism evidence="2 3">
    <name type="scientific">Tricholomella constricta</name>
    <dbReference type="NCBI Taxonomy" id="117010"/>
    <lineage>
        <taxon>Eukaryota</taxon>
        <taxon>Fungi</taxon>
        <taxon>Dikarya</taxon>
        <taxon>Basidiomycota</taxon>
        <taxon>Agaricomycotina</taxon>
        <taxon>Agaricomycetes</taxon>
        <taxon>Agaricomycetidae</taxon>
        <taxon>Agaricales</taxon>
        <taxon>Tricholomatineae</taxon>
        <taxon>Lyophyllaceae</taxon>
        <taxon>Tricholomella</taxon>
    </lineage>
</organism>
<keyword evidence="3" id="KW-1185">Reference proteome</keyword>
<evidence type="ECO:0008006" key="4">
    <source>
        <dbReference type="Google" id="ProtNLM"/>
    </source>
</evidence>
<sequence>MPSSNLSHLLLVSFPGWGHARPLCVLAARLVSESDKVLVTVLTTPHMLDKTRFEISRQFETGSLALQRIRLVSVFQSDATDMMAVLGLFAKSYAPAYETLTLAKPITCSMTGTLFEAAPAPVAVILDFFALPQLQATRALTGRSVPVISWVTGGCSTFIRGWGPESFGGLGDFGAKVDAEVARTNKSALEVGEQLYRHTDGSLVQIPGIRAMYDHEFFPQKLPFEMPVSMLIRGGREYTCSFLMDSDAVLIASSDAYEKVSLDAVRAWFLELEKPVYAVGPLLPAGYASTRSDVNESNANVEVFLEDMLEKHGPRSVVFISFGTAFWPTKGEYLEEVVEALIKKSFPFILSHASPFAKVSAELSEKVQSWGLGLLTSWSPQQYILNHQARNGLVPHSRRARRICWPFDADQPTAAAHLTENLKAAFELIEVRTGLGLKPLHRTGKAPKGTREAVGVEIRAVLDACRGEEGKQLRRNAEQLKVEFAAAWEDGGAAKADLRRLLEKYA</sequence>
<name>A0A8H5HGB7_9AGAR</name>
<dbReference type="PANTHER" id="PTHR48045">
    <property type="entry name" value="UDP-GLYCOSYLTRANSFERASE 72B1"/>
    <property type="match status" value="1"/>
</dbReference>
<proteinExistence type="predicted"/>
<protein>
    <recommendedName>
        <fullName evidence="4">Glycosyltransferase</fullName>
    </recommendedName>
</protein>
<dbReference type="Proteomes" id="UP000565441">
    <property type="component" value="Unassembled WGS sequence"/>
</dbReference>
<comment type="caution">
    <text evidence="2">The sequence shown here is derived from an EMBL/GenBank/DDBJ whole genome shotgun (WGS) entry which is preliminary data.</text>
</comment>
<dbReference type="OrthoDB" id="5835829at2759"/>
<evidence type="ECO:0000256" key="1">
    <source>
        <dbReference type="SAM" id="SignalP"/>
    </source>
</evidence>
<evidence type="ECO:0000313" key="3">
    <source>
        <dbReference type="Proteomes" id="UP000565441"/>
    </source>
</evidence>
<keyword evidence="1" id="KW-0732">Signal</keyword>
<accession>A0A8H5HGB7</accession>
<reference evidence="2 3" key="1">
    <citation type="journal article" date="2020" name="ISME J.">
        <title>Uncovering the hidden diversity of litter-decomposition mechanisms in mushroom-forming fungi.</title>
        <authorList>
            <person name="Floudas D."/>
            <person name="Bentzer J."/>
            <person name="Ahren D."/>
            <person name="Johansson T."/>
            <person name="Persson P."/>
            <person name="Tunlid A."/>
        </authorList>
    </citation>
    <scope>NUCLEOTIDE SEQUENCE [LARGE SCALE GENOMIC DNA]</scope>
    <source>
        <strain evidence="2 3">CBS 661.87</strain>
    </source>
</reference>